<dbReference type="EMBL" id="PYGB01000019">
    <property type="protein sequence ID" value="PSK80814.1"/>
    <property type="molecule type" value="Genomic_DNA"/>
</dbReference>
<evidence type="ECO:0000313" key="6">
    <source>
        <dbReference type="Proteomes" id="UP000240624"/>
    </source>
</evidence>
<dbReference type="SUPFAM" id="SSF47473">
    <property type="entry name" value="EF-hand"/>
    <property type="match status" value="1"/>
</dbReference>
<name>A0A1X7A3H8_9RHOB</name>
<dbReference type="Proteomes" id="UP000193495">
    <property type="component" value="Unassembled WGS sequence"/>
</dbReference>
<dbReference type="InterPro" id="IPR018247">
    <property type="entry name" value="EF_Hand_1_Ca_BS"/>
</dbReference>
<evidence type="ECO:0000313" key="5">
    <source>
        <dbReference type="Proteomes" id="UP000193495"/>
    </source>
</evidence>
<dbReference type="AlphaFoldDB" id="A0A1X7A3H8"/>
<keyword evidence="6" id="KW-1185">Reference proteome</keyword>
<dbReference type="RefSeq" id="WP_085897794.1">
    <property type="nucleotide sequence ID" value="NZ_FWFY01000017.1"/>
</dbReference>
<dbReference type="OrthoDB" id="5470953at2"/>
<reference evidence="3 6" key="2">
    <citation type="submission" date="2018-03" db="EMBL/GenBank/DDBJ databases">
        <title>Genomic Encyclopedia of Archaeal and Bacterial Type Strains, Phase II (KMG-II): from individual species to whole genera.</title>
        <authorList>
            <person name="Goeker M."/>
        </authorList>
    </citation>
    <scope>NUCLEOTIDE SEQUENCE [LARGE SCALE GENOMIC DNA]</scope>
    <source>
        <strain evidence="3 6">DSM 29956</strain>
    </source>
</reference>
<dbReference type="InterPro" id="IPR002048">
    <property type="entry name" value="EF_hand_dom"/>
</dbReference>
<dbReference type="Gene3D" id="1.10.238.10">
    <property type="entry name" value="EF-hand"/>
    <property type="match status" value="1"/>
</dbReference>
<dbReference type="PROSITE" id="PS00018">
    <property type="entry name" value="EF_HAND_1"/>
    <property type="match status" value="1"/>
</dbReference>
<dbReference type="Proteomes" id="UP000240624">
    <property type="component" value="Unassembled WGS sequence"/>
</dbReference>
<evidence type="ECO:0000313" key="4">
    <source>
        <dbReference type="EMBL" id="SLN69451.1"/>
    </source>
</evidence>
<keyword evidence="1" id="KW-0732">Signal</keyword>
<reference evidence="4 5" key="1">
    <citation type="submission" date="2017-03" db="EMBL/GenBank/DDBJ databases">
        <authorList>
            <person name="Afonso C.L."/>
            <person name="Miller P.J."/>
            <person name="Scott M.A."/>
            <person name="Spackman E."/>
            <person name="Goraichik I."/>
            <person name="Dimitrov K.M."/>
            <person name="Suarez D.L."/>
            <person name="Swayne D.E."/>
        </authorList>
    </citation>
    <scope>NUCLEOTIDE SEQUENCE [LARGE SCALE GENOMIC DNA]</scope>
    <source>
        <strain evidence="4 5">CECT 8367</strain>
    </source>
</reference>
<dbReference type="EMBL" id="FWFY01000017">
    <property type="protein sequence ID" value="SLN69451.1"/>
    <property type="molecule type" value="Genomic_DNA"/>
</dbReference>
<dbReference type="GO" id="GO:0005509">
    <property type="term" value="F:calcium ion binding"/>
    <property type="evidence" value="ECO:0007669"/>
    <property type="project" value="InterPro"/>
</dbReference>
<dbReference type="PROSITE" id="PS50222">
    <property type="entry name" value="EF_HAND_2"/>
    <property type="match status" value="1"/>
</dbReference>
<organism evidence="4 5">
    <name type="scientific">Limimaricola soesokkakensis</name>
    <dbReference type="NCBI Taxonomy" id="1343159"/>
    <lineage>
        <taxon>Bacteria</taxon>
        <taxon>Pseudomonadati</taxon>
        <taxon>Pseudomonadota</taxon>
        <taxon>Alphaproteobacteria</taxon>
        <taxon>Rhodobacterales</taxon>
        <taxon>Paracoccaceae</taxon>
        <taxon>Limimaricola</taxon>
    </lineage>
</organism>
<accession>A0A1X7A3H8</accession>
<feature type="domain" description="EF-hand" evidence="2">
    <location>
        <begin position="29"/>
        <end position="55"/>
    </location>
</feature>
<evidence type="ECO:0000313" key="3">
    <source>
        <dbReference type="EMBL" id="PSK80814.1"/>
    </source>
</evidence>
<evidence type="ECO:0000259" key="2">
    <source>
        <dbReference type="PROSITE" id="PS50222"/>
    </source>
</evidence>
<evidence type="ECO:0000256" key="1">
    <source>
        <dbReference type="SAM" id="SignalP"/>
    </source>
</evidence>
<dbReference type="InterPro" id="IPR011992">
    <property type="entry name" value="EF-hand-dom_pair"/>
</dbReference>
<gene>
    <name evidence="3" type="ORF">CLV79_1191</name>
    <name evidence="4" type="ORF">LOS8367_03489</name>
</gene>
<proteinExistence type="predicted"/>
<feature type="signal peptide" evidence="1">
    <location>
        <begin position="1"/>
        <end position="24"/>
    </location>
</feature>
<feature type="chain" id="PRO_5044568358" evidence="1">
    <location>
        <begin position="25"/>
        <end position="103"/>
    </location>
</feature>
<sequence length="103" mass="11370">MKLLTTASALAISALLSTSGVATAQSVTFETYDTDGDGMLSRKEWAQASEIRSKRIFRMASQGDRFITEEEFAEAIDDSRLTLRLAALRDKVKSDLRPVFPPV</sequence>
<protein>
    <submittedName>
        <fullName evidence="4">EF hand</fullName>
    </submittedName>
</protein>